<feature type="region of interest" description="Disordered" evidence="1">
    <location>
        <begin position="1"/>
        <end position="109"/>
    </location>
</feature>
<feature type="compositionally biased region" description="Gly residues" evidence="1">
    <location>
        <begin position="704"/>
        <end position="719"/>
    </location>
</feature>
<proteinExistence type="predicted"/>
<dbReference type="GO" id="GO:0042147">
    <property type="term" value="P:retrograde transport, endosome to Golgi"/>
    <property type="evidence" value="ECO:0007669"/>
    <property type="project" value="TreeGrafter"/>
</dbReference>
<dbReference type="CDD" id="cd07596">
    <property type="entry name" value="BAR_SNX"/>
    <property type="match status" value="1"/>
</dbReference>
<dbReference type="Gene3D" id="1.20.1270.60">
    <property type="entry name" value="Arfaptin homology (AH) domain/BAR domain"/>
    <property type="match status" value="1"/>
</dbReference>
<feature type="compositionally biased region" description="Polar residues" evidence="1">
    <location>
        <begin position="44"/>
        <end position="53"/>
    </location>
</feature>
<dbReference type="GO" id="GO:0030905">
    <property type="term" value="C:retromer, tubulation complex"/>
    <property type="evidence" value="ECO:0007669"/>
    <property type="project" value="TreeGrafter"/>
</dbReference>
<dbReference type="AlphaFoldDB" id="A0A1B9GV58"/>
<dbReference type="Pfam" id="PF09325">
    <property type="entry name" value="Vps5"/>
    <property type="match status" value="1"/>
</dbReference>
<dbReference type="Proteomes" id="UP000092666">
    <property type="component" value="Unassembled WGS sequence"/>
</dbReference>
<evidence type="ECO:0000259" key="2">
    <source>
        <dbReference type="SMART" id="SM00312"/>
    </source>
</evidence>
<feature type="compositionally biased region" description="Polar residues" evidence="1">
    <location>
        <begin position="82"/>
        <end position="99"/>
    </location>
</feature>
<reference evidence="3 4" key="1">
    <citation type="submission" date="2013-07" db="EMBL/GenBank/DDBJ databases">
        <title>The Genome Sequence of Cryptococcus heveanensis BCC8398.</title>
        <authorList>
            <consortium name="The Broad Institute Genome Sequencing Platform"/>
            <person name="Cuomo C."/>
            <person name="Litvintseva A."/>
            <person name="Chen Y."/>
            <person name="Heitman J."/>
            <person name="Sun S."/>
            <person name="Springer D."/>
            <person name="Dromer F."/>
            <person name="Young S.K."/>
            <person name="Zeng Q."/>
            <person name="Gargeya S."/>
            <person name="Fitzgerald M."/>
            <person name="Abouelleil A."/>
            <person name="Alvarado L."/>
            <person name="Berlin A.M."/>
            <person name="Chapman S.B."/>
            <person name="Dewar J."/>
            <person name="Goldberg J."/>
            <person name="Griggs A."/>
            <person name="Gujja S."/>
            <person name="Hansen M."/>
            <person name="Howarth C."/>
            <person name="Imamovic A."/>
            <person name="Larimer J."/>
            <person name="McCowan C."/>
            <person name="Murphy C."/>
            <person name="Pearson M."/>
            <person name="Priest M."/>
            <person name="Roberts A."/>
            <person name="Saif S."/>
            <person name="Shea T."/>
            <person name="Sykes S."/>
            <person name="Wortman J."/>
            <person name="Nusbaum C."/>
            <person name="Birren B."/>
        </authorList>
    </citation>
    <scope>NUCLEOTIDE SEQUENCE [LARGE SCALE GENOMIC DNA]</scope>
    <source>
        <strain evidence="3 4">BCC8398</strain>
    </source>
</reference>
<dbReference type="InterPro" id="IPR053055">
    <property type="entry name" value="VPS17"/>
</dbReference>
<dbReference type="Gene3D" id="3.30.1520.10">
    <property type="entry name" value="Phox-like domain"/>
    <property type="match status" value="1"/>
</dbReference>
<name>A0A1B9GV58_9TREE</name>
<keyword evidence="4" id="KW-1185">Reference proteome</keyword>
<dbReference type="InterPro" id="IPR037907">
    <property type="entry name" value="Vps17_PX"/>
</dbReference>
<dbReference type="PANTHER" id="PTHR47433">
    <property type="entry name" value="VACUOLAR PROTEIN SORTING-ASSOCIATED PROTEIN 17"/>
    <property type="match status" value="1"/>
</dbReference>
<feature type="region of interest" description="Disordered" evidence="1">
    <location>
        <begin position="478"/>
        <end position="777"/>
    </location>
</feature>
<feature type="compositionally biased region" description="Polar residues" evidence="1">
    <location>
        <begin position="482"/>
        <end position="495"/>
    </location>
</feature>
<dbReference type="SMART" id="SM00312">
    <property type="entry name" value="PX"/>
    <property type="match status" value="1"/>
</dbReference>
<feature type="compositionally biased region" description="Low complexity" evidence="1">
    <location>
        <begin position="23"/>
        <end position="43"/>
    </location>
</feature>
<feature type="compositionally biased region" description="Low complexity" evidence="1">
    <location>
        <begin position="585"/>
        <end position="594"/>
    </location>
</feature>
<dbReference type="InterPro" id="IPR036871">
    <property type="entry name" value="PX_dom_sf"/>
</dbReference>
<dbReference type="OrthoDB" id="9976382at2759"/>
<dbReference type="InterPro" id="IPR001683">
    <property type="entry name" value="PX_dom"/>
</dbReference>
<dbReference type="InterPro" id="IPR015404">
    <property type="entry name" value="Vps5_C"/>
</dbReference>
<feature type="compositionally biased region" description="Low complexity" evidence="1">
    <location>
        <begin position="627"/>
        <end position="648"/>
    </location>
</feature>
<feature type="domain" description="PX" evidence="2">
    <location>
        <begin position="110"/>
        <end position="220"/>
    </location>
</feature>
<dbReference type="SUPFAM" id="SSF64268">
    <property type="entry name" value="PX domain"/>
    <property type="match status" value="1"/>
</dbReference>
<accession>A0A1B9GV58</accession>
<dbReference type="InterPro" id="IPR027267">
    <property type="entry name" value="AH/BAR_dom_sf"/>
</dbReference>
<dbReference type="CDD" id="cd06891">
    <property type="entry name" value="PX_Vps17p"/>
    <property type="match status" value="1"/>
</dbReference>
<dbReference type="EMBL" id="KV700123">
    <property type="protein sequence ID" value="OCF34917.1"/>
    <property type="molecule type" value="Genomic_DNA"/>
</dbReference>
<sequence>MDDPLSPSNINAGWAESPTDSTPSFSALPPLSGPASASASSASNFDTPTTASGTGFEREGKVFGAPGLTLVDPPSSSSSSSTQRFASPPNHNHAQQIGSTAGGRKEAPSPYIRVRIGGLERNRKDLLIRFDASTNLPNFRTSLYRNMQRSYVEFQKFAEQAQLVCPQTIIPALPLPSTSAVTDEEDDRLVRIALQRWLTRICEDPILMKDDELRAFIESDFGYSPVPPPSARRNTAASTATGVFSAALSKVVRRGPLDEDDELQSAKGALDKLEERWGGAAAAVGNLGKARRALAQSNADVGAKLISLSTVESDMQLAAAERKIGRTWEHMSGMMGGQAASENVILSDSLGYQALNARAAKDALVQRTTLLEDSQTATKAAINKRRNLERLKGSSKIDPARVDDAIHEMQEADALETSLSSRLNAISSNLHLAIRTHSRHAHEDVAVALLEAARMSVMYHKQSLRELEALKPDLARVGTNAPIPQTNSARTTPKRSTIGLPATQNQQQGPVLDSVSGSSQNRPPPPLMQPSFSAGPISSPSQNRSYHQAQANAYSQQGMARPPPPVPAAVQQPPYGSGIASQYTQPPQQHQQAPYMPPSQSHAPQQPYTPQVHQPRGFGMGGPPPSGAGMRQPQPQPQPHLQHQSQPQMNGTQSMFLPLPSHVQGGGQRPHSAGPFDPLAGQFSPSGPVAGPSPPGHMTNSHGPGPGGAYSSGGGGGMPNRGQGMAQSMMLPQGQGQGYNSSARGQPSGTPGVGAGGRGGTRRLDERQAARMLAGGF</sequence>
<dbReference type="GO" id="GO:0006886">
    <property type="term" value="P:intracellular protein transport"/>
    <property type="evidence" value="ECO:0007669"/>
    <property type="project" value="TreeGrafter"/>
</dbReference>
<evidence type="ECO:0000256" key="1">
    <source>
        <dbReference type="SAM" id="MobiDB-lite"/>
    </source>
</evidence>
<reference evidence="4" key="2">
    <citation type="submission" date="2013-12" db="EMBL/GenBank/DDBJ databases">
        <title>Evolution of pathogenesis and genome organization in the Tremellales.</title>
        <authorList>
            <person name="Cuomo C."/>
            <person name="Litvintseva A."/>
            <person name="Heitman J."/>
            <person name="Chen Y."/>
            <person name="Sun S."/>
            <person name="Springer D."/>
            <person name="Dromer F."/>
            <person name="Young S."/>
            <person name="Zeng Q."/>
            <person name="Chapman S."/>
            <person name="Gujja S."/>
            <person name="Saif S."/>
            <person name="Birren B."/>
        </authorList>
    </citation>
    <scope>NUCLEOTIDE SEQUENCE [LARGE SCALE GENOMIC DNA]</scope>
    <source>
        <strain evidence="4">BCC8398</strain>
    </source>
</reference>
<feature type="compositionally biased region" description="Polar residues" evidence="1">
    <location>
        <begin position="530"/>
        <end position="558"/>
    </location>
</feature>
<dbReference type="Pfam" id="PF00787">
    <property type="entry name" value="PX"/>
    <property type="match status" value="1"/>
</dbReference>
<feature type="compositionally biased region" description="Polar residues" evidence="1">
    <location>
        <begin position="1"/>
        <end position="11"/>
    </location>
</feature>
<gene>
    <name evidence="3" type="ORF">I316_03464</name>
</gene>
<feature type="compositionally biased region" description="Polar residues" evidence="1">
    <location>
        <begin position="599"/>
        <end position="612"/>
    </location>
</feature>
<dbReference type="STRING" id="1296120.A0A1B9GV58"/>
<organism evidence="3 4">
    <name type="scientific">Kwoniella heveanensis BCC8398</name>
    <dbReference type="NCBI Taxonomy" id="1296120"/>
    <lineage>
        <taxon>Eukaryota</taxon>
        <taxon>Fungi</taxon>
        <taxon>Dikarya</taxon>
        <taxon>Basidiomycota</taxon>
        <taxon>Agaricomycotina</taxon>
        <taxon>Tremellomycetes</taxon>
        <taxon>Tremellales</taxon>
        <taxon>Cryptococcaceae</taxon>
        <taxon>Kwoniella</taxon>
    </lineage>
</organism>
<dbReference type="GO" id="GO:0005768">
    <property type="term" value="C:endosome"/>
    <property type="evidence" value="ECO:0007669"/>
    <property type="project" value="TreeGrafter"/>
</dbReference>
<dbReference type="PANTHER" id="PTHR47433:SF1">
    <property type="entry name" value="VACUOLAR PROTEIN SORTING-ASSOCIATED PROTEIN 17"/>
    <property type="match status" value="1"/>
</dbReference>
<feature type="compositionally biased region" description="Polar residues" evidence="1">
    <location>
        <begin position="502"/>
        <end position="521"/>
    </location>
</feature>
<evidence type="ECO:0000313" key="4">
    <source>
        <dbReference type="Proteomes" id="UP000092666"/>
    </source>
</evidence>
<evidence type="ECO:0000313" key="3">
    <source>
        <dbReference type="EMBL" id="OCF34917.1"/>
    </source>
</evidence>
<dbReference type="GO" id="GO:0005829">
    <property type="term" value="C:cytosol"/>
    <property type="evidence" value="ECO:0007669"/>
    <property type="project" value="GOC"/>
</dbReference>
<protein>
    <recommendedName>
        <fullName evidence="2">PX domain-containing protein</fullName>
    </recommendedName>
</protein>
<dbReference type="GO" id="GO:0032266">
    <property type="term" value="F:phosphatidylinositol-3-phosphate binding"/>
    <property type="evidence" value="ECO:0007669"/>
    <property type="project" value="TreeGrafter"/>
</dbReference>